<dbReference type="Gene3D" id="3.30.2180.10">
    <property type="entry name" value="ATP12-like"/>
    <property type="match status" value="1"/>
</dbReference>
<evidence type="ECO:0000313" key="6">
    <source>
        <dbReference type="EMBL" id="PAV24318.1"/>
    </source>
</evidence>
<accession>A0A286UXM8</accession>
<dbReference type="STRING" id="2282107.A0A286UXM8"/>
<keyword evidence="5" id="KW-0143">Chaperone</keyword>
<name>A0A286UXM8_9AGAM</name>
<dbReference type="AlphaFoldDB" id="A0A286UXM8"/>
<dbReference type="InterPro" id="IPR023335">
    <property type="entry name" value="ATP12_ortho_dom_sf"/>
</dbReference>
<sequence>MAYRASFNHCKSGVFQHQSTTKVSLLRRTYATTPDGTPVTATNRAEATLKRFWKTVGIDSKPDGLAVTLDKRTLKTPSGNALIVPHKKRLVATLIANEWENQDKVLKAHALPVTSLASRAIDSLREEQTREEVNTSLLKYFETDTICFHEDKPSALVRLQDLHWKPLLDWVQKDLNIEVKVHTSLLGTDQPAETKARLAETLKSFDEWQLAAMERATFTTKSFLIALALVRGKINVEQAAQAAHVEVNSQIEKWGEVEDSHDVDYQDIRRQLGSVACIVS</sequence>
<gene>
    <name evidence="6" type="ORF">PNOK_0138600</name>
</gene>
<dbReference type="EMBL" id="NBII01000001">
    <property type="protein sequence ID" value="PAV24318.1"/>
    <property type="molecule type" value="Genomic_DNA"/>
</dbReference>
<dbReference type="OrthoDB" id="5673at2759"/>
<evidence type="ECO:0000256" key="5">
    <source>
        <dbReference type="ARBA" id="ARBA00023186"/>
    </source>
</evidence>
<dbReference type="Gene3D" id="1.10.3580.10">
    <property type="entry name" value="ATP12 ATPase"/>
    <property type="match status" value="1"/>
</dbReference>
<dbReference type="Proteomes" id="UP000217199">
    <property type="component" value="Unassembled WGS sequence"/>
</dbReference>
<comment type="subcellular location">
    <subcellularLocation>
        <location evidence="1">Mitochondrion</location>
    </subcellularLocation>
</comment>
<keyword evidence="4" id="KW-0496">Mitochondrion</keyword>
<evidence type="ECO:0000256" key="4">
    <source>
        <dbReference type="ARBA" id="ARBA00023128"/>
    </source>
</evidence>
<dbReference type="Pfam" id="PF07542">
    <property type="entry name" value="ATP12"/>
    <property type="match status" value="1"/>
</dbReference>
<reference evidence="6 7" key="1">
    <citation type="journal article" date="2017" name="Mol. Ecol.">
        <title>Comparative and population genomic landscape of Phellinus noxius: A hypervariable fungus causing root rot in trees.</title>
        <authorList>
            <person name="Chung C.L."/>
            <person name="Lee T.J."/>
            <person name="Akiba M."/>
            <person name="Lee H.H."/>
            <person name="Kuo T.H."/>
            <person name="Liu D."/>
            <person name="Ke H.M."/>
            <person name="Yokoi T."/>
            <person name="Roa M.B."/>
            <person name="Lu M.J."/>
            <person name="Chang Y.Y."/>
            <person name="Ann P.J."/>
            <person name="Tsai J.N."/>
            <person name="Chen C.Y."/>
            <person name="Tzean S.S."/>
            <person name="Ota Y."/>
            <person name="Hattori T."/>
            <person name="Sahashi N."/>
            <person name="Liou R.F."/>
            <person name="Kikuchi T."/>
            <person name="Tsai I.J."/>
        </authorList>
    </citation>
    <scope>NUCLEOTIDE SEQUENCE [LARGE SCALE GENOMIC DNA]</scope>
    <source>
        <strain evidence="6 7">FFPRI411160</strain>
    </source>
</reference>
<evidence type="ECO:0000313" key="7">
    <source>
        <dbReference type="Proteomes" id="UP000217199"/>
    </source>
</evidence>
<dbReference type="SUPFAM" id="SSF160909">
    <property type="entry name" value="ATP12-like"/>
    <property type="match status" value="1"/>
</dbReference>
<comment type="similarity">
    <text evidence="2">Belongs to the ATP12 family.</text>
</comment>
<keyword evidence="7" id="KW-1185">Reference proteome</keyword>
<dbReference type="GO" id="GO:0005739">
    <property type="term" value="C:mitochondrion"/>
    <property type="evidence" value="ECO:0007669"/>
    <property type="project" value="UniProtKB-SubCell"/>
</dbReference>
<protein>
    <submittedName>
        <fullName evidence="6">ATP12-domain-containing</fullName>
    </submittedName>
</protein>
<organism evidence="6 7">
    <name type="scientific">Pyrrhoderma noxium</name>
    <dbReference type="NCBI Taxonomy" id="2282107"/>
    <lineage>
        <taxon>Eukaryota</taxon>
        <taxon>Fungi</taxon>
        <taxon>Dikarya</taxon>
        <taxon>Basidiomycota</taxon>
        <taxon>Agaricomycotina</taxon>
        <taxon>Agaricomycetes</taxon>
        <taxon>Hymenochaetales</taxon>
        <taxon>Hymenochaetaceae</taxon>
        <taxon>Pyrrhoderma</taxon>
    </lineage>
</organism>
<evidence type="ECO:0000256" key="1">
    <source>
        <dbReference type="ARBA" id="ARBA00004173"/>
    </source>
</evidence>
<dbReference type="PANTHER" id="PTHR21013:SF10">
    <property type="entry name" value="ATP SYNTHASE MITOCHONDRIAL F1 COMPLEX ASSEMBLY FACTOR 2"/>
    <property type="match status" value="1"/>
</dbReference>
<evidence type="ECO:0000256" key="2">
    <source>
        <dbReference type="ARBA" id="ARBA00008231"/>
    </source>
</evidence>
<dbReference type="FunCoup" id="A0A286UXM8">
    <property type="interactions" value="302"/>
</dbReference>
<dbReference type="InterPro" id="IPR042272">
    <property type="entry name" value="ATP12_ATP_synth-F1-assembly_N"/>
</dbReference>
<evidence type="ECO:0000256" key="3">
    <source>
        <dbReference type="ARBA" id="ARBA00022946"/>
    </source>
</evidence>
<dbReference type="InParanoid" id="A0A286UXM8"/>
<dbReference type="PANTHER" id="PTHR21013">
    <property type="entry name" value="ATP SYNTHASE MITOCHONDRIAL F1 COMPLEX ASSEMBLY FACTOR 2/ATP12 PROTEIN, MITOCHONDRIAL PRECURSOR"/>
    <property type="match status" value="1"/>
</dbReference>
<keyword evidence="3" id="KW-0809">Transit peptide</keyword>
<dbReference type="GO" id="GO:0033615">
    <property type="term" value="P:mitochondrial proton-transporting ATP synthase complex assembly"/>
    <property type="evidence" value="ECO:0007669"/>
    <property type="project" value="TreeGrafter"/>
</dbReference>
<proteinExistence type="inferred from homology"/>
<comment type="caution">
    <text evidence="6">The sequence shown here is derived from an EMBL/GenBank/DDBJ whole genome shotgun (WGS) entry which is preliminary data.</text>
</comment>
<dbReference type="InterPro" id="IPR011419">
    <property type="entry name" value="ATP12_ATP_synth-F1-assembly"/>
</dbReference>